<reference evidence="1 2" key="1">
    <citation type="submission" date="2024-01" db="EMBL/GenBank/DDBJ databases">
        <title>A telomere-to-telomere, gap-free genome of sweet tea (Lithocarpus litseifolius).</title>
        <authorList>
            <person name="Zhou J."/>
        </authorList>
    </citation>
    <scope>NUCLEOTIDE SEQUENCE [LARGE SCALE GENOMIC DNA]</scope>
    <source>
        <strain evidence="1">Zhou-2022a</strain>
        <tissue evidence="1">Leaf</tissue>
    </source>
</reference>
<evidence type="ECO:0000313" key="2">
    <source>
        <dbReference type="Proteomes" id="UP001459277"/>
    </source>
</evidence>
<dbReference type="EMBL" id="JAZDWU010000005">
    <property type="protein sequence ID" value="KAL0002028.1"/>
    <property type="molecule type" value="Genomic_DNA"/>
</dbReference>
<comment type="caution">
    <text evidence="1">The sequence shown here is derived from an EMBL/GenBank/DDBJ whole genome shotgun (WGS) entry which is preliminary data.</text>
</comment>
<name>A0AAW2CUQ9_9ROSI</name>
<dbReference type="AlphaFoldDB" id="A0AAW2CUQ9"/>
<proteinExistence type="predicted"/>
<keyword evidence="2" id="KW-1185">Reference proteome</keyword>
<organism evidence="1 2">
    <name type="scientific">Lithocarpus litseifolius</name>
    <dbReference type="NCBI Taxonomy" id="425828"/>
    <lineage>
        <taxon>Eukaryota</taxon>
        <taxon>Viridiplantae</taxon>
        <taxon>Streptophyta</taxon>
        <taxon>Embryophyta</taxon>
        <taxon>Tracheophyta</taxon>
        <taxon>Spermatophyta</taxon>
        <taxon>Magnoliopsida</taxon>
        <taxon>eudicotyledons</taxon>
        <taxon>Gunneridae</taxon>
        <taxon>Pentapetalae</taxon>
        <taxon>rosids</taxon>
        <taxon>fabids</taxon>
        <taxon>Fagales</taxon>
        <taxon>Fagaceae</taxon>
        <taxon>Lithocarpus</taxon>
    </lineage>
</organism>
<evidence type="ECO:0000313" key="1">
    <source>
        <dbReference type="EMBL" id="KAL0002028.1"/>
    </source>
</evidence>
<protein>
    <submittedName>
        <fullName evidence="1">Uncharacterized protein</fullName>
    </submittedName>
</protein>
<accession>A0AAW2CUQ9</accession>
<sequence length="151" mass="17544">MVANLRDTFYGIFEEYKNSASDICNMVEVTSSSGGVHGHSDRHDDFSSFETYTSQLIGSVSSKLQLDLYLEETQLDHRLHEDLNVMGWPLLPLFTSMYFQKKPYELMGDRFTESISILGDYFADCPYEFNVMFKLFIFHKVSVLHSRSFVY</sequence>
<gene>
    <name evidence="1" type="ORF">SO802_015809</name>
</gene>
<dbReference type="Proteomes" id="UP001459277">
    <property type="component" value="Unassembled WGS sequence"/>
</dbReference>